<keyword evidence="2" id="KW-1185">Reference proteome</keyword>
<dbReference type="Proteomes" id="UP000031563">
    <property type="component" value="Unassembled WGS sequence"/>
</dbReference>
<name>A0A0F5HQ68_BACTR</name>
<accession>A0A0F5HQ68</accession>
<accession>A0A0F5I9R9</accession>
<gene>
    <name evidence="1" type="ORF">QY95_00440</name>
</gene>
<reference evidence="1" key="1">
    <citation type="submission" date="2015-02" db="EMBL/GenBank/DDBJ databases">
        <title>Genome Assembly of Bacillaceae bacterium MTCC 8252.</title>
        <authorList>
            <person name="Verma A."/>
            <person name="Khatri I."/>
            <person name="Mual P."/>
            <person name="Subramanian S."/>
            <person name="Krishnamurthi S."/>
        </authorList>
    </citation>
    <scope>NUCLEOTIDE SEQUENCE [LARGE SCALE GENOMIC DNA]</scope>
    <source>
        <strain evidence="1">MTCC 8252</strain>
    </source>
</reference>
<sequence length="50" mass="6029">MLLVIENEKKALVIICRLLHNKVEERKRGYILHEKYLRNWLFASSSNFIV</sequence>
<dbReference type="AlphaFoldDB" id="A0A0F5HQ68"/>
<dbReference type="EMBL" id="JWIR02000017">
    <property type="protein sequence ID" value="KKB41932.1"/>
    <property type="molecule type" value="Genomic_DNA"/>
</dbReference>
<protein>
    <submittedName>
        <fullName evidence="1">Uncharacterized protein</fullName>
    </submittedName>
</protein>
<dbReference type="STRING" id="1221996.QY95_00440"/>
<evidence type="ECO:0000313" key="1">
    <source>
        <dbReference type="EMBL" id="KKB41932.1"/>
    </source>
</evidence>
<evidence type="ECO:0000313" key="2">
    <source>
        <dbReference type="Proteomes" id="UP000031563"/>
    </source>
</evidence>
<proteinExistence type="predicted"/>
<comment type="caution">
    <text evidence="1">The sequence shown here is derived from an EMBL/GenBank/DDBJ whole genome shotgun (WGS) entry which is preliminary data.</text>
</comment>
<organism evidence="1 2">
    <name type="scientific">Bacillus thermotolerans</name>
    <name type="common">Quasibacillus thermotolerans</name>
    <dbReference type="NCBI Taxonomy" id="1221996"/>
    <lineage>
        <taxon>Bacteria</taxon>
        <taxon>Bacillati</taxon>
        <taxon>Bacillota</taxon>
        <taxon>Bacilli</taxon>
        <taxon>Bacillales</taxon>
        <taxon>Bacillaceae</taxon>
        <taxon>Bacillus</taxon>
    </lineage>
</organism>